<dbReference type="EC" id="3.2.1.52" evidence="3"/>
<evidence type="ECO:0000256" key="6">
    <source>
        <dbReference type="SAM" id="MobiDB-lite"/>
    </source>
</evidence>
<dbReference type="GO" id="GO:0009254">
    <property type="term" value="P:peptidoglycan turnover"/>
    <property type="evidence" value="ECO:0007669"/>
    <property type="project" value="TreeGrafter"/>
</dbReference>
<dbReference type="GO" id="GO:0004563">
    <property type="term" value="F:beta-N-acetylhexosaminidase activity"/>
    <property type="evidence" value="ECO:0007669"/>
    <property type="project" value="UniProtKB-EC"/>
</dbReference>
<dbReference type="GO" id="GO:0005975">
    <property type="term" value="P:carbohydrate metabolic process"/>
    <property type="evidence" value="ECO:0007669"/>
    <property type="project" value="InterPro"/>
</dbReference>
<evidence type="ECO:0000259" key="9">
    <source>
        <dbReference type="Pfam" id="PF01915"/>
    </source>
</evidence>
<evidence type="ECO:0000256" key="5">
    <source>
        <dbReference type="ARBA" id="ARBA00023295"/>
    </source>
</evidence>
<evidence type="ECO:0000259" key="8">
    <source>
        <dbReference type="Pfam" id="PF00933"/>
    </source>
</evidence>
<evidence type="ECO:0000256" key="3">
    <source>
        <dbReference type="ARBA" id="ARBA00012663"/>
    </source>
</evidence>
<dbReference type="InterPro" id="IPR012338">
    <property type="entry name" value="Beta-lactam/transpept-like"/>
</dbReference>
<sequence>MFIGMMRKQFMVLGLTGFFMTGQAVQQGPTLQDRTFSQEVASLPAPLQQQKDTLGQDGPAAQWADSVFNTLTPEERIAQLIMIRAHSNLGQEHIDKVVNDIHSNKVGGVIFFQGGPVRQAQLTNYYQSISKVPLLVSIDGEWGLGMRLDSVISLPRNLMLGALQDSTLAWQYGHLLGEQCRRMGIHIDFAPDMDVNNNPNNPVINDRSFGENKYQVARMGVATIQGMQAAGIMACSKHFPGHGDTDVDSHLDLPVIGKSRAQLDSLELYPFRQAIAAGVGSIMVAHLYVPAIDKRPNTPTSISYNATTRLLKNELDFKGLVVTDALEMKGIAKFYSKGEEALQSLLAGNDLLVLPSTAEGSVAAIMRGIKRGQISWAEVNKRVKKVLVAKYNLGLNKPQIIDTAHLTDDLNAKTDTLKKQIAEQAITLIKNDNRLVPFKMFPVKKEKMAVVAVGADGPNTFLETVKTYRPDADVFVFTNRQSLQEVAVLMNKLQRDYKQVIISLHNYNRRPANSFGITVAEKVLVRQLQQEMPSVLVAFGNPYALQYFCEAPTIMAAYEDDDITQKAAASILFGKIAPKGKLPVTVCNIPSGSGITYELPKFITLPKITPEEVGMKSAVLNEIDGIAKNMIDQGAAPGCQVLALKDGRVVYDKCFGFYEYNRWEEVTPSSIYDLASVTKICATTISIMRLYDEGKVKLDAKLGDYLPIVRGTDKANLRIRDILLHQAGLAAFIPFYKATLYSNGMPDTVLYHKDADSLHTVRVADHMYMDSNYVGVMYKTMLDSKLNPRQGYVYSDMDFIFLGKIVEQLTGKKLNEYVKETFYDPLGLETTGFRPRERFPLQRIAPTEFEHTFRMQLIRGDVHDPGAAMFGGVAGHAGLFSNANDLGVLLQMLLNGGRYNDMQFIKPETIQMFSAYGTPQSRRGLGFDKPERDNAHRKDPYPAASASPLTFGHTGFTGTCIWVDPQYKLVFVFLSNRVCPLGGANLKLSTLHVREQILETLYKAMK</sequence>
<dbReference type="Pfam" id="PF01915">
    <property type="entry name" value="Glyco_hydro_3_C"/>
    <property type="match status" value="1"/>
</dbReference>
<comment type="catalytic activity">
    <reaction evidence="1">
        <text>Hydrolysis of terminal non-reducing N-acetyl-D-hexosamine residues in N-acetyl-beta-D-hexosaminides.</text>
        <dbReference type="EC" id="3.2.1.52"/>
    </reaction>
</comment>
<dbReference type="EMBL" id="FOBB01000001">
    <property type="protein sequence ID" value="SEK86556.1"/>
    <property type="molecule type" value="Genomic_DNA"/>
</dbReference>
<dbReference type="InterPro" id="IPR001466">
    <property type="entry name" value="Beta-lactam-related"/>
</dbReference>
<proteinExistence type="inferred from homology"/>
<dbReference type="SUPFAM" id="SSF52279">
    <property type="entry name" value="Beta-D-glucan exohydrolase, C-terminal domain"/>
    <property type="match status" value="1"/>
</dbReference>
<dbReference type="InterPro" id="IPR002772">
    <property type="entry name" value="Glyco_hydro_3_C"/>
</dbReference>
<evidence type="ECO:0000256" key="4">
    <source>
        <dbReference type="ARBA" id="ARBA00022801"/>
    </source>
</evidence>
<dbReference type="Pfam" id="PF00144">
    <property type="entry name" value="Beta-lactamase"/>
    <property type="match status" value="1"/>
</dbReference>
<feature type="domain" description="Glycoside hydrolase family 3 C-terminal" evidence="9">
    <location>
        <begin position="426"/>
        <end position="586"/>
    </location>
</feature>
<name>A0A1H7KJ68_9BACT</name>
<dbReference type="Proteomes" id="UP000198984">
    <property type="component" value="Unassembled WGS sequence"/>
</dbReference>
<dbReference type="InterPro" id="IPR050226">
    <property type="entry name" value="NagZ_Beta-hexosaminidase"/>
</dbReference>
<dbReference type="STRING" id="573321.SAMN04488505_1011033"/>
<dbReference type="Gene3D" id="3.20.20.300">
    <property type="entry name" value="Glycoside hydrolase, family 3, N-terminal domain"/>
    <property type="match status" value="1"/>
</dbReference>
<dbReference type="Pfam" id="PF00933">
    <property type="entry name" value="Glyco_hydro_3"/>
    <property type="match status" value="1"/>
</dbReference>
<dbReference type="Gene3D" id="3.40.50.1700">
    <property type="entry name" value="Glycoside hydrolase family 3 C-terminal domain"/>
    <property type="match status" value="1"/>
</dbReference>
<comment type="similarity">
    <text evidence="2">Belongs to the glycosyl hydrolase 3 family.</text>
</comment>
<accession>A0A1H7KJ68</accession>
<gene>
    <name evidence="10" type="ORF">SAMN04488505_1011033</name>
</gene>
<dbReference type="InterPro" id="IPR036962">
    <property type="entry name" value="Glyco_hydro_3_N_sf"/>
</dbReference>
<feature type="domain" description="Glycoside hydrolase family 3 N-terminal" evidence="8">
    <location>
        <begin position="74"/>
        <end position="387"/>
    </location>
</feature>
<evidence type="ECO:0000259" key="7">
    <source>
        <dbReference type="Pfam" id="PF00144"/>
    </source>
</evidence>
<dbReference type="PANTHER" id="PTHR30480:SF13">
    <property type="entry name" value="BETA-HEXOSAMINIDASE"/>
    <property type="match status" value="1"/>
</dbReference>
<organism evidence="10 11">
    <name type="scientific">Chitinophaga rupis</name>
    <dbReference type="NCBI Taxonomy" id="573321"/>
    <lineage>
        <taxon>Bacteria</taxon>
        <taxon>Pseudomonadati</taxon>
        <taxon>Bacteroidota</taxon>
        <taxon>Chitinophagia</taxon>
        <taxon>Chitinophagales</taxon>
        <taxon>Chitinophagaceae</taxon>
        <taxon>Chitinophaga</taxon>
    </lineage>
</organism>
<dbReference type="SUPFAM" id="SSF56601">
    <property type="entry name" value="beta-lactamase/transpeptidase-like"/>
    <property type="match status" value="1"/>
</dbReference>
<evidence type="ECO:0000313" key="11">
    <source>
        <dbReference type="Proteomes" id="UP000198984"/>
    </source>
</evidence>
<evidence type="ECO:0000313" key="10">
    <source>
        <dbReference type="EMBL" id="SEK86556.1"/>
    </source>
</evidence>
<keyword evidence="5" id="KW-0326">Glycosidase</keyword>
<feature type="region of interest" description="Disordered" evidence="6">
    <location>
        <begin position="923"/>
        <end position="943"/>
    </location>
</feature>
<keyword evidence="4" id="KW-0378">Hydrolase</keyword>
<reference evidence="10 11" key="1">
    <citation type="submission" date="2016-10" db="EMBL/GenBank/DDBJ databases">
        <authorList>
            <person name="de Groot N.N."/>
        </authorList>
    </citation>
    <scope>NUCLEOTIDE SEQUENCE [LARGE SCALE GENOMIC DNA]</scope>
    <source>
        <strain evidence="10 11">DSM 21039</strain>
    </source>
</reference>
<evidence type="ECO:0000256" key="2">
    <source>
        <dbReference type="ARBA" id="ARBA00005336"/>
    </source>
</evidence>
<dbReference type="Gene3D" id="3.40.710.10">
    <property type="entry name" value="DD-peptidase/beta-lactamase superfamily"/>
    <property type="match status" value="1"/>
</dbReference>
<dbReference type="SUPFAM" id="SSF51445">
    <property type="entry name" value="(Trans)glycosidases"/>
    <property type="match status" value="1"/>
</dbReference>
<keyword evidence="11" id="KW-1185">Reference proteome</keyword>
<dbReference type="PANTHER" id="PTHR30480">
    <property type="entry name" value="BETA-HEXOSAMINIDASE-RELATED"/>
    <property type="match status" value="1"/>
</dbReference>
<dbReference type="InterPro" id="IPR001764">
    <property type="entry name" value="Glyco_hydro_3_N"/>
</dbReference>
<dbReference type="InterPro" id="IPR017853">
    <property type="entry name" value="GH"/>
</dbReference>
<feature type="compositionally biased region" description="Basic and acidic residues" evidence="6">
    <location>
        <begin position="925"/>
        <end position="940"/>
    </location>
</feature>
<dbReference type="AlphaFoldDB" id="A0A1H7KJ68"/>
<protein>
    <recommendedName>
        <fullName evidence="3">beta-N-acetylhexosaminidase</fullName>
        <ecNumber evidence="3">3.2.1.52</ecNumber>
    </recommendedName>
</protein>
<feature type="domain" description="Beta-lactamase-related" evidence="7">
    <location>
        <begin position="626"/>
        <end position="978"/>
    </location>
</feature>
<evidence type="ECO:0000256" key="1">
    <source>
        <dbReference type="ARBA" id="ARBA00001231"/>
    </source>
</evidence>
<dbReference type="InterPro" id="IPR036881">
    <property type="entry name" value="Glyco_hydro_3_C_sf"/>
</dbReference>